<organism evidence="3 4">
    <name type="scientific">Candida viswanathii</name>
    <dbReference type="NCBI Taxonomy" id="5486"/>
    <lineage>
        <taxon>Eukaryota</taxon>
        <taxon>Fungi</taxon>
        <taxon>Dikarya</taxon>
        <taxon>Ascomycota</taxon>
        <taxon>Saccharomycotina</taxon>
        <taxon>Pichiomycetes</taxon>
        <taxon>Debaryomycetaceae</taxon>
        <taxon>Candida/Lodderomyces clade</taxon>
        <taxon>Candida</taxon>
    </lineage>
</organism>
<dbReference type="Proteomes" id="UP000253472">
    <property type="component" value="Unassembled WGS sequence"/>
</dbReference>
<dbReference type="STRING" id="5486.A0A367Y9I2"/>
<proteinExistence type="predicted"/>
<accession>A0A367Y9I2</accession>
<dbReference type="PANTHER" id="PTHR42791:SF1">
    <property type="entry name" value="N-ACETYLTRANSFERASE DOMAIN-CONTAINING PROTEIN"/>
    <property type="match status" value="1"/>
</dbReference>
<dbReference type="InterPro" id="IPR016181">
    <property type="entry name" value="Acyl_CoA_acyltransferase"/>
</dbReference>
<dbReference type="GO" id="GO:0016747">
    <property type="term" value="F:acyltransferase activity, transferring groups other than amino-acyl groups"/>
    <property type="evidence" value="ECO:0007669"/>
    <property type="project" value="InterPro"/>
</dbReference>
<reference evidence="3 4" key="1">
    <citation type="submission" date="2018-06" db="EMBL/GenBank/DDBJ databases">
        <title>Whole genome sequencing of Candida tropicalis (genome annotated by CSBL at Korea University).</title>
        <authorList>
            <person name="Ahn J."/>
        </authorList>
    </citation>
    <scope>NUCLEOTIDE SEQUENCE [LARGE SCALE GENOMIC DNA]</scope>
    <source>
        <strain evidence="3 4">ATCC 20962</strain>
    </source>
</reference>
<dbReference type="AlphaFoldDB" id="A0A367Y9I2"/>
<dbReference type="InterPro" id="IPR052523">
    <property type="entry name" value="Trichothecene_AcTrans"/>
</dbReference>
<dbReference type="PANTHER" id="PTHR42791">
    <property type="entry name" value="GNAT FAMILY ACETYLTRANSFERASE"/>
    <property type="match status" value="1"/>
</dbReference>
<evidence type="ECO:0000256" key="1">
    <source>
        <dbReference type="SAM" id="MobiDB-lite"/>
    </source>
</evidence>
<evidence type="ECO:0000313" key="4">
    <source>
        <dbReference type="Proteomes" id="UP000253472"/>
    </source>
</evidence>
<dbReference type="Gene3D" id="3.40.630.30">
    <property type="match status" value="1"/>
</dbReference>
<dbReference type="SUPFAM" id="SSF55729">
    <property type="entry name" value="Acyl-CoA N-acyltransferases (Nat)"/>
    <property type="match status" value="1"/>
</dbReference>
<sequence length="386" mass="43593">MLLCQTTPTSSANSILGQESIVPTTSTASSLGSGKKARSNSLETIASNPKRTRNSILEDAAKNSSATTAAAIPASNHAFAAPTSSSFSIPNQLNISIEKATLKDYRRVAKTLLLAFEDDPFTNFILNTTKYNKATTSENTYKKKKLDLMLSYFEYSAYDCLSTDGTVFIIKDNNFEQSLTEFDIKNTDKFPFLGVALWNQIYGQKVSDSSSGSDSDYDDEDYFAPESSSIFNKSLLKFNLKAVKGRCRFKVFKDKLPYLVKVRNEVLISQLLCREDDDHHFPCDLDIWYLGDIATLPSMRGKGLGKILMNYARDQFLMENKKSYMYLESSNPLNRNFYLKMGYSLMKSYSIRDNKYVDLEKVLRLDPKNKAVNMDAMLYYPELNQG</sequence>
<name>A0A367Y9I2_9ASCO</name>
<evidence type="ECO:0000259" key="2">
    <source>
        <dbReference type="PROSITE" id="PS51186"/>
    </source>
</evidence>
<dbReference type="EMBL" id="QLNQ01000025">
    <property type="protein sequence ID" value="RCK62280.1"/>
    <property type="molecule type" value="Genomic_DNA"/>
</dbReference>
<dbReference type="OrthoDB" id="410198at2759"/>
<dbReference type="CDD" id="cd04301">
    <property type="entry name" value="NAT_SF"/>
    <property type="match status" value="1"/>
</dbReference>
<dbReference type="Pfam" id="PF00583">
    <property type="entry name" value="Acetyltransf_1"/>
    <property type="match status" value="1"/>
</dbReference>
<dbReference type="PROSITE" id="PS51186">
    <property type="entry name" value="GNAT"/>
    <property type="match status" value="1"/>
</dbReference>
<keyword evidence="4" id="KW-1185">Reference proteome</keyword>
<gene>
    <name evidence="3" type="ORF">Cantr_09312</name>
</gene>
<feature type="domain" description="N-acetyltransferase" evidence="2">
    <location>
        <begin position="210"/>
        <end position="366"/>
    </location>
</feature>
<feature type="compositionally biased region" description="Polar residues" evidence="1">
    <location>
        <begin position="39"/>
        <end position="49"/>
    </location>
</feature>
<feature type="region of interest" description="Disordered" evidence="1">
    <location>
        <begin position="25"/>
        <end position="52"/>
    </location>
</feature>
<comment type="caution">
    <text evidence="3">The sequence shown here is derived from an EMBL/GenBank/DDBJ whole genome shotgun (WGS) entry which is preliminary data.</text>
</comment>
<evidence type="ECO:0000313" key="3">
    <source>
        <dbReference type="EMBL" id="RCK62280.1"/>
    </source>
</evidence>
<dbReference type="InterPro" id="IPR000182">
    <property type="entry name" value="GNAT_dom"/>
</dbReference>
<protein>
    <recommendedName>
        <fullName evidence="2">N-acetyltransferase domain-containing protein</fullName>
    </recommendedName>
</protein>